<dbReference type="GeneID" id="60062156"/>
<comment type="caution">
    <text evidence="1">The sequence shown here is derived from an EMBL/GenBank/DDBJ whole genome shotgun (WGS) entry which is preliminary data.</text>
</comment>
<sequence length="417" mass="49121">MCSCQSPQKQVNNPQETENGIITLTADYPIEKDTLTLSEIADTVFYVKLQQQGISNNARIEYLNSLILVYDFFNLYTFNHYGKLLYKIEARGGSMDFLPDKSYFYLYTFMDECIRKYDLKGNILQTIHLKEKVDGYRYSFLCLNDSLFVMSQNNEGNNPNELFFINGKGSIIERKANINQFQASEKSYFNNMDWRRSLFRGQNGCYYHRDYSDTLWKVHDDMTLQALLVENKIKKVPLEQRTEYSGKPMSDYITTTLAEKLNVVRYYETSLYYIAEYKAGGHSRGLSNYLFYDKKTTKLYQVTNKFDYENKHALFHFGIFNDYDGGLAFAPSAQSGDYLIMVNASDQQGDRHKTLPKTLYQEGRIIPELVNKKPVSRQRQMRSDVYHDERHRDQLNEFFKDFNEKEHTMLMFVKLKK</sequence>
<proteinExistence type="predicted"/>
<reference evidence="1 2" key="1">
    <citation type="submission" date="2013-04" db="EMBL/GenBank/DDBJ databases">
        <title>The Genome Sequence of Bacteroides massiliensis DSM 17679.</title>
        <authorList>
            <consortium name="The Broad Institute Genomics Platform"/>
            <person name="Earl A."/>
            <person name="Ward D."/>
            <person name="Feldgarden M."/>
            <person name="Gevers D."/>
            <person name="Martens E."/>
            <person name="Fenner L."/>
            <person name="Roux V."/>
            <person name="Mallet M.N."/>
            <person name="Raoult D."/>
            <person name="Walker B."/>
            <person name="Young S."/>
            <person name="Zeng Q."/>
            <person name="Gargeya S."/>
            <person name="Fitzgerald M."/>
            <person name="Haas B."/>
            <person name="Abouelleil A."/>
            <person name="Allen A.W."/>
            <person name="Alvarado L."/>
            <person name="Arachchi H.M."/>
            <person name="Berlin A.M."/>
            <person name="Chapman S.B."/>
            <person name="Gainer-Dewar J."/>
            <person name="Goldberg J."/>
            <person name="Griggs A."/>
            <person name="Gujja S."/>
            <person name="Hansen M."/>
            <person name="Howarth C."/>
            <person name="Imamovic A."/>
            <person name="Ireland A."/>
            <person name="Larimer J."/>
            <person name="McCowan C."/>
            <person name="Murphy C."/>
            <person name="Pearson M."/>
            <person name="Poon T.W."/>
            <person name="Priest M."/>
            <person name="Roberts A."/>
            <person name="Saif S."/>
            <person name="Shea T."/>
            <person name="Sisk P."/>
            <person name="Sykes S."/>
            <person name="Wortman J."/>
            <person name="Nusbaum C."/>
            <person name="Birren B."/>
        </authorList>
    </citation>
    <scope>NUCLEOTIDE SEQUENCE [LARGE SCALE GENOMIC DNA]</scope>
    <source>
        <strain evidence="2">B84634 / Timone 84634 / DSM 17679 / JCM 13223</strain>
    </source>
</reference>
<dbReference type="OrthoDB" id="1115495at2"/>
<evidence type="ECO:0008006" key="3">
    <source>
        <dbReference type="Google" id="ProtNLM"/>
    </source>
</evidence>
<dbReference type="RefSeq" id="WP_005940073.1">
    <property type="nucleotide sequence ID" value="NZ_KB890353.1"/>
</dbReference>
<evidence type="ECO:0000313" key="2">
    <source>
        <dbReference type="Proteomes" id="UP000017831"/>
    </source>
</evidence>
<accession>U6REZ8</accession>
<dbReference type="AlphaFoldDB" id="U6REZ8"/>
<organism evidence="1 2">
    <name type="scientific">Phocaeicola massiliensis B84634 = Timone 84634 = DSM 17679 = JCM 13223</name>
    <dbReference type="NCBI Taxonomy" id="1121098"/>
    <lineage>
        <taxon>Bacteria</taxon>
        <taxon>Pseudomonadati</taxon>
        <taxon>Bacteroidota</taxon>
        <taxon>Bacteroidia</taxon>
        <taxon>Bacteroidales</taxon>
        <taxon>Bacteroidaceae</taxon>
        <taxon>Phocaeicola</taxon>
    </lineage>
</organism>
<name>U6REZ8_9BACT</name>
<dbReference type="eggNOG" id="ENOG5033U2B">
    <property type="taxonomic scope" value="Bacteria"/>
</dbReference>
<gene>
    <name evidence="1" type="ORF">HMPREF1534_01881</name>
</gene>
<dbReference type="EMBL" id="AQHY01000022">
    <property type="protein sequence ID" value="EOA55065.1"/>
    <property type="molecule type" value="Genomic_DNA"/>
</dbReference>
<dbReference type="HOGENOM" id="CLU_674266_0_0_10"/>
<dbReference type="PATRIC" id="fig|1121098.3.peg.1908"/>
<dbReference type="STRING" id="1121098.HMPREF1534_01881"/>
<dbReference type="Proteomes" id="UP000017831">
    <property type="component" value="Unassembled WGS sequence"/>
</dbReference>
<protein>
    <recommendedName>
        <fullName evidence="3">6-bladed beta-propeller</fullName>
    </recommendedName>
</protein>
<keyword evidence="2" id="KW-1185">Reference proteome</keyword>
<evidence type="ECO:0000313" key="1">
    <source>
        <dbReference type="EMBL" id="EOA55065.1"/>
    </source>
</evidence>